<organism evidence="12 13">
    <name type="scientific">bat adenovirus 3</name>
    <dbReference type="NCBI Taxonomy" id="2758098"/>
    <lineage>
        <taxon>Viruses</taxon>
        <taxon>Varidnaviria</taxon>
        <taxon>Bamfordvirae</taxon>
        <taxon>Preplasmiviricota</taxon>
        <taxon>Polisuviricotina</taxon>
        <taxon>Pharingeaviricetes</taxon>
        <taxon>Rowavirales</taxon>
        <taxon>Adenoviridae</taxon>
        <taxon>Mastadenovirus</taxon>
        <taxon>Mastadenovirus musauriti</taxon>
        <taxon>Bat mastadenovirus A</taxon>
    </lineage>
</organism>
<keyword evidence="7 11" id="KW-1164">Virus endocytosis by host</keyword>
<evidence type="ECO:0000256" key="10">
    <source>
        <dbReference type="ARBA" id="ARBA00023296"/>
    </source>
</evidence>
<dbReference type="Gene3D" id="3.90.1620.10">
    <property type="entry name" value="adenovirus 2 penton base, domain 2"/>
    <property type="match status" value="1"/>
</dbReference>
<dbReference type="Proteomes" id="UP000123387">
    <property type="component" value="Segment"/>
</dbReference>
<dbReference type="InterPro" id="IPR002605">
    <property type="entry name" value="Adeno_Penton_B"/>
</dbReference>
<comment type="induction">
    <text evidence="11">Expressed in the late phase of the viral replicative cycle.</text>
</comment>
<sequence>MGWASQTSISSLKGQGTPLPTCAPSRGAVCFANKSIPTRAMTPAFLCSQMEYPSSPPPSYEAVMQVPSILAPVVPPRYRGATEGRNSIRYSQLPPLFDTTRIYLIDNKSADIQALNYQNDHSNFLTTVVQNSNFSPMEASTQSIQLDDRSRWGGDFKSMLHMNMPNTTEHMFTNSFRALLPAAADAQGLITSYEWYTLTLPEGNFSEVMLMDLMNNAVVENYLAHGRQKGVREEDIGLKFDTRNFRLGFDPETQLVMPGFYTNEAFHPDIVLSPGCAVDFTQSRLNNFLGIRKRQPYQEGFIISWDDLQGGNIPALLDLEHYDPKVPNQNIQALQQDSKQRSYHVGGDPTAGPTFTWYRSWYLAYNYGDPQGVRSQTLLVSPDITCGVEQIYWSLPDLAENPVTFTSGHNPSAYPVIGTELLPLLPRSFYNGSSVYTQLLQESTSQTQVFNRFPENAILQRPPAPSIISISENVPALTNHGTIPLKNNIPGVQRVTITDARRRVCPYVYKSLGVVVPRVLSSKTF</sequence>
<comment type="subunit">
    <text evidence="11">Interacts with the fiber protein (via N-terminal tail region). Interacts with the capsid vertex protein; this interaction binds the penton base to neighboring peripentonal hexons.</text>
</comment>
<evidence type="ECO:0000256" key="5">
    <source>
        <dbReference type="ARBA" id="ARBA00022804"/>
    </source>
</evidence>
<evidence type="ECO:0000256" key="8">
    <source>
        <dbReference type="ARBA" id="ARBA00022921"/>
    </source>
</evidence>
<evidence type="ECO:0000313" key="12">
    <source>
        <dbReference type="EMBL" id="ADD17106.2"/>
    </source>
</evidence>
<comment type="caution">
    <text evidence="11">Lacks conserved residue(s) required for the propagation of feature annotation.</text>
</comment>
<dbReference type="RefSeq" id="YP_005271186.2">
    <property type="nucleotide sequence ID" value="NC_016895.2"/>
</dbReference>
<dbReference type="GO" id="GO:0039623">
    <property type="term" value="C:T=25 icosahedral viral capsid"/>
    <property type="evidence" value="ECO:0007669"/>
    <property type="project" value="UniProtKB-UniRule"/>
</dbReference>
<name>D3X7B7_9ADEN</name>
<evidence type="ECO:0000256" key="1">
    <source>
        <dbReference type="ARBA" id="ARBA00022561"/>
    </source>
</evidence>
<accession>D3X7B7</accession>
<dbReference type="Gene3D" id="2.60.120.550">
    <property type="entry name" value="Penton protein, domain 1"/>
    <property type="match status" value="1"/>
</dbReference>
<keyword evidence="5 11" id="KW-1161">Viral attachment to host cell</keyword>
<evidence type="ECO:0000313" key="13">
    <source>
        <dbReference type="Proteomes" id="UP000123387"/>
    </source>
</evidence>
<evidence type="ECO:0000256" key="9">
    <source>
        <dbReference type="ARBA" id="ARBA00023275"/>
    </source>
</evidence>
<comment type="subcellular location">
    <subcellularLocation>
        <location evidence="11">Virion</location>
    </subcellularLocation>
    <subcellularLocation>
        <location evidence="11">Host nucleus</location>
    </subcellularLocation>
    <text evidence="11">Located at each vertex of the virion.</text>
</comment>
<evidence type="ECO:0000256" key="6">
    <source>
        <dbReference type="ARBA" id="ARBA00022844"/>
    </source>
</evidence>
<dbReference type="HAMAP" id="MF_04052">
    <property type="entry name" value="ADV_CAPSP"/>
    <property type="match status" value="1"/>
</dbReference>
<dbReference type="Pfam" id="PF01686">
    <property type="entry name" value="Adeno_Penton_B"/>
    <property type="match status" value="1"/>
</dbReference>
<dbReference type="GO" id="GO:0042025">
    <property type="term" value="C:host cell nucleus"/>
    <property type="evidence" value="ECO:0007669"/>
    <property type="project" value="UniProtKB-SubCell"/>
</dbReference>
<evidence type="ECO:0000256" key="7">
    <source>
        <dbReference type="ARBA" id="ARBA00022890"/>
    </source>
</evidence>
<dbReference type="GO" id="GO:0005198">
    <property type="term" value="F:structural molecule activity"/>
    <property type="evidence" value="ECO:0007669"/>
    <property type="project" value="UniProtKB-UniRule"/>
</dbReference>
<dbReference type="GO" id="GO:0019062">
    <property type="term" value="P:virion attachment to host cell"/>
    <property type="evidence" value="ECO:0007669"/>
    <property type="project" value="UniProtKB-UniRule"/>
</dbReference>
<dbReference type="EMBL" id="GU226970">
    <property type="protein sequence ID" value="ADD17106.2"/>
    <property type="molecule type" value="Genomic_DNA"/>
</dbReference>
<evidence type="ECO:0000256" key="3">
    <source>
        <dbReference type="ARBA" id="ARBA00022581"/>
    </source>
</evidence>
<comment type="function">
    <text evidence="11">Major capsid protein that self-associates to form penton base pentamers, each in the shape of a pentagon, situated at the 12 vertices of the pseudo T=25 capsid. Involved in virus secondary attachment to host cell after initial attachment by the fiber protein, and in endocytosis of virions. As the virus enters the host cell, penton proteins are shed concomitant with virion acidification in the endosome.</text>
</comment>
<comment type="similarity">
    <text evidence="11">Belongs to the adenoviridae penton family.</text>
</comment>
<dbReference type="OrthoDB" id="1939at10239"/>
<proteinExistence type="evidence at transcript level"/>
<keyword evidence="9 11" id="KW-1148">T=25 icosahedral capsid protein</keyword>
<keyword evidence="10 11" id="KW-1160">Virus entry into host cell</keyword>
<gene>
    <name evidence="11" type="primary">L2</name>
</gene>
<evidence type="ECO:0000256" key="2">
    <source>
        <dbReference type="ARBA" id="ARBA00022562"/>
    </source>
</evidence>
<keyword evidence="2 11" id="KW-1048">Host nucleus</keyword>
<keyword evidence="3 11" id="KW-0945">Host-virus interaction</keyword>
<protein>
    <recommendedName>
        <fullName evidence="11">Penton protein</fullName>
        <shortName evidence="11">CP-P</shortName>
    </recommendedName>
    <alternativeName>
        <fullName evidence="11">Penton base protein</fullName>
    </alternativeName>
    <alternativeName>
        <fullName evidence="11">Protein III</fullName>
    </alternativeName>
</protein>
<keyword evidence="8 11" id="KW-0426">Late protein</keyword>
<dbReference type="GO" id="GO:0075509">
    <property type="term" value="P:endocytosis involved in viral entry into host cell"/>
    <property type="evidence" value="ECO:0007669"/>
    <property type="project" value="UniProtKB-KW"/>
</dbReference>
<comment type="miscellaneous">
    <text evidence="11">All late proteins expressed from the major late promoter are produced by alternative splicing and alternative polyadenylation of the same gene giving rise to non-overlapping ORFs. A leader sequence is present in the N-terminus of all these mRNAs and is recognized by the viral shutoff protein to provide expression although conventional translation via ribosome scanning from the cap has been shut off in the host cell.</text>
</comment>
<reference evidence="12 13" key="1">
    <citation type="journal article" date="2010" name="J. Virol.">
        <title>Host range, prevalence, and genetic diversity of adenoviruses in bats.</title>
        <authorList>
            <person name="Li Y."/>
            <person name="Ge X."/>
            <person name="Zhang H."/>
            <person name="Zhou P."/>
            <person name="Zhu Y."/>
            <person name="Zhang Y."/>
            <person name="Yuan J."/>
            <person name="Wang L.F."/>
            <person name="Shi Z."/>
        </authorList>
    </citation>
    <scope>NUCLEOTIDE SEQUENCE [LARGE SCALE GENOMIC DNA]</scope>
    <source>
        <strain evidence="12">TJM</strain>
    </source>
</reference>
<keyword evidence="1 11" id="KW-0167">Capsid protein</keyword>
<evidence type="ECO:0000256" key="11">
    <source>
        <dbReference type="HAMAP-Rule" id="MF_04052"/>
    </source>
</evidence>
<keyword evidence="4 11" id="KW-1162">Viral penetration into host cytoplasm</keyword>
<keyword evidence="13" id="KW-1185">Reference proteome</keyword>
<keyword evidence="6 11" id="KW-0946">Virion</keyword>
<evidence type="ECO:0000256" key="4">
    <source>
        <dbReference type="ARBA" id="ARBA00022595"/>
    </source>
</evidence>
<dbReference type="KEGG" id="vg:11763530"/>